<dbReference type="InterPro" id="IPR009506">
    <property type="entry name" value="YjiS-like"/>
</dbReference>
<organism evidence="2 3">
    <name type="scientific">Bosea lupini</name>
    <dbReference type="NCBI Taxonomy" id="1036779"/>
    <lineage>
        <taxon>Bacteria</taxon>
        <taxon>Pseudomonadati</taxon>
        <taxon>Pseudomonadota</taxon>
        <taxon>Alphaproteobacteria</taxon>
        <taxon>Hyphomicrobiales</taxon>
        <taxon>Boseaceae</taxon>
        <taxon>Bosea</taxon>
    </lineage>
</organism>
<dbReference type="Proteomes" id="UP000199664">
    <property type="component" value="Unassembled WGS sequence"/>
</dbReference>
<name>A0A1H7X462_9HYPH</name>
<evidence type="ECO:0000313" key="3">
    <source>
        <dbReference type="Proteomes" id="UP000199664"/>
    </source>
</evidence>
<protein>
    <submittedName>
        <fullName evidence="2">Uncharacterized conserved protein YjiS, DUF1127 family</fullName>
    </submittedName>
</protein>
<dbReference type="STRING" id="1036779.SAMN04515666_109164"/>
<feature type="domain" description="YjiS-like" evidence="1">
    <location>
        <begin position="24"/>
        <end position="58"/>
    </location>
</feature>
<proteinExistence type="predicted"/>
<keyword evidence="3" id="KW-1185">Reference proteome</keyword>
<dbReference type="Pfam" id="PF06568">
    <property type="entry name" value="YjiS-like"/>
    <property type="match status" value="1"/>
</dbReference>
<evidence type="ECO:0000259" key="1">
    <source>
        <dbReference type="Pfam" id="PF06568"/>
    </source>
</evidence>
<gene>
    <name evidence="2" type="ORF">SAMN04515666_109164</name>
</gene>
<accession>A0A1H7X462</accession>
<dbReference type="AlphaFoldDB" id="A0A1H7X462"/>
<dbReference type="RefSeq" id="WP_091840617.1">
    <property type="nucleotide sequence ID" value="NZ_FOAN01000009.1"/>
</dbReference>
<reference evidence="3" key="1">
    <citation type="submission" date="2016-10" db="EMBL/GenBank/DDBJ databases">
        <authorList>
            <person name="Varghese N."/>
            <person name="Submissions S."/>
        </authorList>
    </citation>
    <scope>NUCLEOTIDE SEQUENCE [LARGE SCALE GENOMIC DNA]</scope>
    <source>
        <strain evidence="3">LMG 26383,CCUG 61248,R- 45681</strain>
    </source>
</reference>
<evidence type="ECO:0000313" key="2">
    <source>
        <dbReference type="EMBL" id="SEM28493.1"/>
    </source>
</evidence>
<sequence>MISFIIGSAKPVLAMFDVLGRILGALDNWLQSRRDYRTLCDMSERDLRDLGLRDSDLRDATAAPFFGNPTGIISLRVEERRGLAGGESVDQALRGLSAGTSVSPERIAKESDSAEGGRMVLLRAAE</sequence>
<dbReference type="EMBL" id="FOAN01000009">
    <property type="protein sequence ID" value="SEM28493.1"/>
    <property type="molecule type" value="Genomic_DNA"/>
</dbReference>
<dbReference type="OrthoDB" id="8161187at2"/>